<dbReference type="AlphaFoldDB" id="A0A4D9CV11"/>
<dbReference type="InterPro" id="IPR044215">
    <property type="entry name" value="PIG-H"/>
</dbReference>
<sequence>MSLPSVNIAQSFFLALSPWIYILGGFASLVFALTRWISSHIKQCHIETESMLLINDLGLQLQTRYTNGQEKSEFVDLGSVRGVIINEGITHQRIVYYLAFIVEGRESLLIAFQVLSILEGTDLKT</sequence>
<keyword evidence="3" id="KW-1133">Transmembrane helix</keyword>
<dbReference type="PANTHER" id="PTHR15231:SF1">
    <property type="entry name" value="PHOSPHATIDYLINOSITOL N-ACETYLGLUCOSAMINYLTRANSFERASE SUBUNIT H"/>
    <property type="match status" value="1"/>
</dbReference>
<proteinExistence type="inferred from homology"/>
<keyword evidence="6" id="KW-1185">Reference proteome</keyword>
<gene>
    <name evidence="5" type="ORF">NSK_007284</name>
</gene>
<dbReference type="Pfam" id="PF10181">
    <property type="entry name" value="PIG-H"/>
    <property type="match status" value="1"/>
</dbReference>
<evidence type="ECO:0000313" key="5">
    <source>
        <dbReference type="EMBL" id="TFJ81323.1"/>
    </source>
</evidence>
<dbReference type="EMBL" id="SDOX01000128">
    <property type="protein sequence ID" value="TFJ81323.1"/>
    <property type="molecule type" value="Genomic_DNA"/>
</dbReference>
<dbReference type="OrthoDB" id="6256716at2759"/>
<protein>
    <recommendedName>
        <fullName evidence="4">Phosphatidylinositol N-acetylglucosaminyltransferase subunit H conserved domain-containing protein</fullName>
    </recommendedName>
</protein>
<keyword evidence="3" id="KW-0812">Transmembrane</keyword>
<name>A0A4D9CV11_9STRA</name>
<dbReference type="GO" id="GO:0006506">
    <property type="term" value="P:GPI anchor biosynthetic process"/>
    <property type="evidence" value="ECO:0007669"/>
    <property type="project" value="UniProtKB-UniPathway"/>
</dbReference>
<keyword evidence="3" id="KW-0472">Membrane</keyword>
<dbReference type="Proteomes" id="UP000355283">
    <property type="component" value="Unassembled WGS sequence"/>
</dbReference>
<comment type="caution">
    <text evidence="5">The sequence shown here is derived from an EMBL/GenBank/DDBJ whole genome shotgun (WGS) entry which is preliminary data.</text>
</comment>
<feature type="domain" description="Phosphatidylinositol N-acetylglucosaminyltransferase subunit H conserved" evidence="4">
    <location>
        <begin position="50"/>
        <end position="113"/>
    </location>
</feature>
<feature type="transmembrane region" description="Helical" evidence="3">
    <location>
        <begin position="12"/>
        <end position="33"/>
    </location>
</feature>
<organism evidence="5 6">
    <name type="scientific">Nannochloropsis salina CCMP1776</name>
    <dbReference type="NCBI Taxonomy" id="1027361"/>
    <lineage>
        <taxon>Eukaryota</taxon>
        <taxon>Sar</taxon>
        <taxon>Stramenopiles</taxon>
        <taxon>Ochrophyta</taxon>
        <taxon>Eustigmatophyceae</taxon>
        <taxon>Eustigmatales</taxon>
        <taxon>Monodopsidaceae</taxon>
        <taxon>Microchloropsis</taxon>
        <taxon>Microchloropsis salina</taxon>
    </lineage>
</organism>
<reference evidence="5 6" key="1">
    <citation type="submission" date="2019-01" db="EMBL/GenBank/DDBJ databases">
        <title>Nuclear Genome Assembly of the Microalgal Biofuel strain Nannochloropsis salina CCMP1776.</title>
        <authorList>
            <person name="Hovde B."/>
        </authorList>
    </citation>
    <scope>NUCLEOTIDE SEQUENCE [LARGE SCALE GENOMIC DNA]</scope>
    <source>
        <strain evidence="5 6">CCMP1776</strain>
    </source>
</reference>
<accession>A0A4D9CV11</accession>
<dbReference type="InterPro" id="IPR019328">
    <property type="entry name" value="PIGH-H_dom"/>
</dbReference>
<evidence type="ECO:0000259" key="4">
    <source>
        <dbReference type="Pfam" id="PF10181"/>
    </source>
</evidence>
<evidence type="ECO:0000313" key="6">
    <source>
        <dbReference type="Proteomes" id="UP000355283"/>
    </source>
</evidence>
<dbReference type="UniPathway" id="UPA00196"/>
<evidence type="ECO:0000256" key="3">
    <source>
        <dbReference type="SAM" id="Phobius"/>
    </source>
</evidence>
<comment type="similarity">
    <text evidence="2">Belongs to the PIGH family.</text>
</comment>
<dbReference type="GO" id="GO:0000506">
    <property type="term" value="C:glycosylphosphatidylinositol-N-acetylglucosaminyltransferase (GPI-GnT) complex"/>
    <property type="evidence" value="ECO:0007669"/>
    <property type="project" value="InterPro"/>
</dbReference>
<dbReference type="PANTHER" id="PTHR15231">
    <property type="entry name" value="PHOSPHATIDYLINOSITOL N-ACETYLGLUCOSAMINYLTRANSFERASE SUBUNIT H"/>
    <property type="match status" value="1"/>
</dbReference>
<evidence type="ECO:0000256" key="1">
    <source>
        <dbReference type="ARBA" id="ARBA00004687"/>
    </source>
</evidence>
<evidence type="ECO:0000256" key="2">
    <source>
        <dbReference type="ARBA" id="ARBA00009610"/>
    </source>
</evidence>
<comment type="pathway">
    <text evidence="1">Glycolipid biosynthesis; glycosylphosphatidylinositol-anchor biosynthesis.</text>
</comment>